<proteinExistence type="predicted"/>
<evidence type="ECO:0000313" key="3">
    <source>
        <dbReference type="Proteomes" id="UP000295066"/>
    </source>
</evidence>
<protein>
    <submittedName>
        <fullName evidence="2">Uncharacterized protein</fullName>
    </submittedName>
</protein>
<sequence>MRGRKAIVVGALFALLCCLASAAAAAETGGTAPLPENAHVVDGHMTSAMKDGKPLDRLIAYTQESPAFYAVGTLLSAPPHTKIRFSWFFVTQNQHITDVDLNTEDHGSDIFVYSTLNNGGDPWPKGAFRVEIFVDDRTDPDQIIDFEVE</sequence>
<comment type="caution">
    <text evidence="2">The sequence shown here is derived from an EMBL/GenBank/DDBJ whole genome shotgun (WGS) entry which is preliminary data.</text>
</comment>
<accession>A0A4R8MBE2</accession>
<evidence type="ECO:0000256" key="1">
    <source>
        <dbReference type="SAM" id="SignalP"/>
    </source>
</evidence>
<dbReference type="OrthoDB" id="164446at2"/>
<feature type="chain" id="PRO_5020868972" evidence="1">
    <location>
        <begin position="26"/>
        <end position="149"/>
    </location>
</feature>
<dbReference type="Proteomes" id="UP000295066">
    <property type="component" value="Unassembled WGS sequence"/>
</dbReference>
<dbReference type="RefSeq" id="WP_133955794.1">
    <property type="nucleotide sequence ID" value="NZ_SORI01000002.1"/>
</dbReference>
<evidence type="ECO:0000313" key="2">
    <source>
        <dbReference type="EMBL" id="TDY63023.1"/>
    </source>
</evidence>
<feature type="signal peptide" evidence="1">
    <location>
        <begin position="1"/>
        <end position="25"/>
    </location>
</feature>
<name>A0A4R8MBE2_9BACT</name>
<dbReference type="EMBL" id="SORI01000002">
    <property type="protein sequence ID" value="TDY63023.1"/>
    <property type="molecule type" value="Genomic_DNA"/>
</dbReference>
<dbReference type="AlphaFoldDB" id="A0A4R8MBE2"/>
<reference evidence="2 3" key="1">
    <citation type="submission" date="2019-03" db="EMBL/GenBank/DDBJ databases">
        <title>Genomic Encyclopedia of Type Strains, Phase IV (KMG-IV): sequencing the most valuable type-strain genomes for metagenomic binning, comparative biology and taxonomic classification.</title>
        <authorList>
            <person name="Goeker M."/>
        </authorList>
    </citation>
    <scope>NUCLEOTIDE SEQUENCE [LARGE SCALE GENOMIC DNA]</scope>
    <source>
        <strain evidence="2 3">DSM 25964</strain>
    </source>
</reference>
<gene>
    <name evidence="2" type="ORF">C8D99_1024</name>
</gene>
<keyword evidence="1" id="KW-0732">Signal</keyword>
<keyword evidence="3" id="KW-1185">Reference proteome</keyword>
<organism evidence="2 3">
    <name type="scientific">Aminivibrio pyruvatiphilus</name>
    <dbReference type="NCBI Taxonomy" id="1005740"/>
    <lineage>
        <taxon>Bacteria</taxon>
        <taxon>Thermotogati</taxon>
        <taxon>Synergistota</taxon>
        <taxon>Synergistia</taxon>
        <taxon>Synergistales</taxon>
        <taxon>Aminobacteriaceae</taxon>
        <taxon>Aminivibrio</taxon>
    </lineage>
</organism>